<dbReference type="EMBL" id="JABFTP020000083">
    <property type="protein sequence ID" value="KAL3275560.1"/>
    <property type="molecule type" value="Genomic_DNA"/>
</dbReference>
<sequence>MAYRPKSSQLCLLAKSAVLQARKNITGVTAISKKYGSQMPKCLDNCQETSSKEYEKCCTSGVNAEN</sequence>
<evidence type="ECO:0000313" key="2">
    <source>
        <dbReference type="Proteomes" id="UP001516400"/>
    </source>
</evidence>
<proteinExistence type="predicted"/>
<protein>
    <submittedName>
        <fullName evidence="1">Uncharacterized protein</fullName>
    </submittedName>
</protein>
<reference evidence="1 2" key="1">
    <citation type="journal article" date="2021" name="BMC Biol.">
        <title>Horizontally acquired antibacterial genes associated with adaptive radiation of ladybird beetles.</title>
        <authorList>
            <person name="Li H.S."/>
            <person name="Tang X.F."/>
            <person name="Huang Y.H."/>
            <person name="Xu Z.Y."/>
            <person name="Chen M.L."/>
            <person name="Du X.Y."/>
            <person name="Qiu B.Y."/>
            <person name="Chen P.T."/>
            <person name="Zhang W."/>
            <person name="Slipinski A."/>
            <person name="Escalona H.E."/>
            <person name="Waterhouse R.M."/>
            <person name="Zwick A."/>
            <person name="Pang H."/>
        </authorList>
    </citation>
    <scope>NUCLEOTIDE SEQUENCE [LARGE SCALE GENOMIC DNA]</scope>
    <source>
        <strain evidence="1">SYSU2018</strain>
    </source>
</reference>
<name>A0ABD2NAL7_9CUCU</name>
<organism evidence="1 2">
    <name type="scientific">Cryptolaemus montrouzieri</name>
    <dbReference type="NCBI Taxonomy" id="559131"/>
    <lineage>
        <taxon>Eukaryota</taxon>
        <taxon>Metazoa</taxon>
        <taxon>Ecdysozoa</taxon>
        <taxon>Arthropoda</taxon>
        <taxon>Hexapoda</taxon>
        <taxon>Insecta</taxon>
        <taxon>Pterygota</taxon>
        <taxon>Neoptera</taxon>
        <taxon>Endopterygota</taxon>
        <taxon>Coleoptera</taxon>
        <taxon>Polyphaga</taxon>
        <taxon>Cucujiformia</taxon>
        <taxon>Coccinelloidea</taxon>
        <taxon>Coccinellidae</taxon>
        <taxon>Scymninae</taxon>
        <taxon>Scymnini</taxon>
        <taxon>Cryptolaemus</taxon>
    </lineage>
</organism>
<keyword evidence="2" id="KW-1185">Reference proteome</keyword>
<accession>A0ABD2NAL7</accession>
<evidence type="ECO:0000313" key="1">
    <source>
        <dbReference type="EMBL" id="KAL3275560.1"/>
    </source>
</evidence>
<gene>
    <name evidence="1" type="ORF">HHI36_020316</name>
</gene>
<comment type="caution">
    <text evidence="1">The sequence shown here is derived from an EMBL/GenBank/DDBJ whole genome shotgun (WGS) entry which is preliminary data.</text>
</comment>
<dbReference type="AlphaFoldDB" id="A0ABD2NAL7"/>
<dbReference type="Proteomes" id="UP001516400">
    <property type="component" value="Unassembled WGS sequence"/>
</dbReference>